<feature type="region of interest" description="Disordered" evidence="1">
    <location>
        <begin position="1"/>
        <end position="150"/>
    </location>
</feature>
<feature type="region of interest" description="Disordered" evidence="1">
    <location>
        <begin position="196"/>
        <end position="285"/>
    </location>
</feature>
<dbReference type="AlphaFoldDB" id="A0AAW2V7K6"/>
<sequence length="285" mass="31037">MELTNIIWGEAGESDDHIVPYPDQIDEKPPVLFGDPTKKETNQQISNFSPVEQKKPIIKSEHGVELDGSSKYDISEPASGFGMDSWSEGHGPSSSNAAKADQGSLGTAASSNITKGSKNGSSGDETAQFDKDSEIFENPPEDGEQGDFVDYGWANIGSFDDLDRIFRFPKMPDVETDTNPIDRTVAHLLFHRPLDFSGKPAETPESPLSANIPYERKANPLKSSAKGYFPESFENTQMTSPQGSKSPGIFSKTDQSRNGPCFIPSENAPKNENADLGQKKIETSK</sequence>
<dbReference type="InterPro" id="IPR039928">
    <property type="entry name" value="LNK"/>
</dbReference>
<gene>
    <name evidence="2" type="ORF">Sradi_1104200</name>
</gene>
<reference evidence="2" key="1">
    <citation type="submission" date="2020-06" db="EMBL/GenBank/DDBJ databases">
        <authorList>
            <person name="Li T."/>
            <person name="Hu X."/>
            <person name="Zhang T."/>
            <person name="Song X."/>
            <person name="Zhang H."/>
            <person name="Dai N."/>
            <person name="Sheng W."/>
            <person name="Hou X."/>
            <person name="Wei L."/>
        </authorList>
    </citation>
    <scope>NUCLEOTIDE SEQUENCE</scope>
    <source>
        <strain evidence="2">G02</strain>
        <tissue evidence="2">Leaf</tissue>
    </source>
</reference>
<dbReference type="GO" id="GO:0007623">
    <property type="term" value="P:circadian rhythm"/>
    <property type="evidence" value="ECO:0007669"/>
    <property type="project" value="InterPro"/>
</dbReference>
<dbReference type="GO" id="GO:0006355">
    <property type="term" value="P:regulation of DNA-templated transcription"/>
    <property type="evidence" value="ECO:0007669"/>
    <property type="project" value="InterPro"/>
</dbReference>
<feature type="compositionally biased region" description="Polar residues" evidence="1">
    <location>
        <begin position="104"/>
        <end position="125"/>
    </location>
</feature>
<dbReference type="PANTHER" id="PTHR33334:SF5">
    <property type="entry name" value="PROTEIN LNK2"/>
    <property type="match status" value="1"/>
</dbReference>
<reference evidence="2" key="2">
    <citation type="journal article" date="2024" name="Plant">
        <title>Genomic evolution and insights into agronomic trait innovations of Sesamum species.</title>
        <authorList>
            <person name="Miao H."/>
            <person name="Wang L."/>
            <person name="Qu L."/>
            <person name="Liu H."/>
            <person name="Sun Y."/>
            <person name="Le M."/>
            <person name="Wang Q."/>
            <person name="Wei S."/>
            <person name="Zheng Y."/>
            <person name="Lin W."/>
            <person name="Duan Y."/>
            <person name="Cao H."/>
            <person name="Xiong S."/>
            <person name="Wang X."/>
            <person name="Wei L."/>
            <person name="Li C."/>
            <person name="Ma Q."/>
            <person name="Ju M."/>
            <person name="Zhao R."/>
            <person name="Li G."/>
            <person name="Mu C."/>
            <person name="Tian Q."/>
            <person name="Mei H."/>
            <person name="Zhang T."/>
            <person name="Gao T."/>
            <person name="Zhang H."/>
        </authorList>
    </citation>
    <scope>NUCLEOTIDE SEQUENCE</scope>
    <source>
        <strain evidence="2">G02</strain>
    </source>
</reference>
<evidence type="ECO:0000313" key="2">
    <source>
        <dbReference type="EMBL" id="KAL0425694.1"/>
    </source>
</evidence>
<feature type="compositionally biased region" description="Polar residues" evidence="1">
    <location>
        <begin position="233"/>
        <end position="245"/>
    </location>
</feature>
<evidence type="ECO:0000256" key="1">
    <source>
        <dbReference type="SAM" id="MobiDB-lite"/>
    </source>
</evidence>
<accession>A0AAW2V7K6</accession>
<comment type="caution">
    <text evidence="2">The sequence shown here is derived from an EMBL/GenBank/DDBJ whole genome shotgun (WGS) entry which is preliminary data.</text>
</comment>
<organism evidence="2">
    <name type="scientific">Sesamum radiatum</name>
    <name type="common">Black benniseed</name>
    <dbReference type="NCBI Taxonomy" id="300843"/>
    <lineage>
        <taxon>Eukaryota</taxon>
        <taxon>Viridiplantae</taxon>
        <taxon>Streptophyta</taxon>
        <taxon>Embryophyta</taxon>
        <taxon>Tracheophyta</taxon>
        <taxon>Spermatophyta</taxon>
        <taxon>Magnoliopsida</taxon>
        <taxon>eudicotyledons</taxon>
        <taxon>Gunneridae</taxon>
        <taxon>Pentapetalae</taxon>
        <taxon>asterids</taxon>
        <taxon>lamiids</taxon>
        <taxon>Lamiales</taxon>
        <taxon>Pedaliaceae</taxon>
        <taxon>Sesamum</taxon>
    </lineage>
</organism>
<proteinExistence type="predicted"/>
<protein>
    <submittedName>
        <fullName evidence="2">Protein LNK2</fullName>
    </submittedName>
</protein>
<dbReference type="EMBL" id="JACGWJ010000004">
    <property type="protein sequence ID" value="KAL0425694.1"/>
    <property type="molecule type" value="Genomic_DNA"/>
</dbReference>
<name>A0AAW2V7K6_SESRA</name>
<dbReference type="PANTHER" id="PTHR33334">
    <property type="entry name" value="PROTEIN LNK1"/>
    <property type="match status" value="1"/>
</dbReference>
<feature type="compositionally biased region" description="Basic and acidic residues" evidence="1">
    <location>
        <begin position="52"/>
        <end position="74"/>
    </location>
</feature>